<dbReference type="Proteomes" id="UP000031829">
    <property type="component" value="Chromosome"/>
</dbReference>
<dbReference type="EMBL" id="CP009920">
    <property type="protein sequence ID" value="AJI20933.1"/>
    <property type="molecule type" value="Genomic_DNA"/>
</dbReference>
<dbReference type="AlphaFoldDB" id="A0A0B6AK48"/>
<gene>
    <name evidence="2" type="ORF">BG04_5578</name>
</gene>
<accession>A0A0B6AK48</accession>
<reference evidence="2 3" key="1">
    <citation type="journal article" date="2015" name="Genome Announc.">
        <title>Complete genome sequences for 35 biothreat assay-relevant bacillus species.</title>
        <authorList>
            <person name="Johnson S.L."/>
            <person name="Daligault H.E."/>
            <person name="Davenport K.W."/>
            <person name="Jaissle J."/>
            <person name="Frey K.G."/>
            <person name="Ladner J.T."/>
            <person name="Broomall S.M."/>
            <person name="Bishop-Lilly K.A."/>
            <person name="Bruce D.C."/>
            <person name="Gibbons H.S."/>
            <person name="Coyne S.R."/>
            <person name="Lo C.C."/>
            <person name="Meincke L."/>
            <person name="Munk A.C."/>
            <person name="Koroleva G.I."/>
            <person name="Rosenzweig C.N."/>
            <person name="Palacios G.F."/>
            <person name="Redden C.L."/>
            <person name="Minogue T.D."/>
            <person name="Chain P.S."/>
        </authorList>
    </citation>
    <scope>NUCLEOTIDE SEQUENCE [LARGE SCALE GENOMIC DNA]</scope>
    <source>
        <strain evidence="3">ATCC 14581 / DSM 32 / JCM 2506 / NBRC 15308 / NCIMB 9376 / NCTC 10342 / NRRL B-14308 / VKM B-512</strain>
    </source>
</reference>
<organism evidence="2 3">
    <name type="scientific">Priestia megaterium (strain ATCC 14581 / DSM 32 / CCUG 1817 / JCM 2506 / NBRC 15308 / NCIMB 9376 / NCTC 10342 / NRRL B-14308 / VKM B-512 / Ford 19)</name>
    <name type="common">Bacillus megaterium</name>
    <dbReference type="NCBI Taxonomy" id="1348623"/>
    <lineage>
        <taxon>Bacteria</taxon>
        <taxon>Bacillati</taxon>
        <taxon>Bacillota</taxon>
        <taxon>Bacilli</taxon>
        <taxon>Bacillales</taxon>
        <taxon>Bacillaceae</taxon>
        <taxon>Priestia</taxon>
    </lineage>
</organism>
<name>A0A0B6AK48_PRIM2</name>
<keyword evidence="1" id="KW-0472">Membrane</keyword>
<feature type="transmembrane region" description="Helical" evidence="1">
    <location>
        <begin position="123"/>
        <end position="144"/>
    </location>
</feature>
<feature type="transmembrane region" description="Helical" evidence="1">
    <location>
        <begin position="68"/>
        <end position="86"/>
    </location>
</feature>
<evidence type="ECO:0008006" key="4">
    <source>
        <dbReference type="Google" id="ProtNLM"/>
    </source>
</evidence>
<keyword evidence="1" id="KW-1133">Transmembrane helix</keyword>
<evidence type="ECO:0000313" key="3">
    <source>
        <dbReference type="Proteomes" id="UP000031829"/>
    </source>
</evidence>
<dbReference type="GeneID" id="93643518"/>
<dbReference type="KEGG" id="bmeg:BG04_5578"/>
<evidence type="ECO:0000256" key="1">
    <source>
        <dbReference type="SAM" id="Phobius"/>
    </source>
</evidence>
<dbReference type="InterPro" id="IPR025440">
    <property type="entry name" value="DUF4306"/>
</dbReference>
<evidence type="ECO:0000313" key="2">
    <source>
        <dbReference type="EMBL" id="AJI20933.1"/>
    </source>
</evidence>
<dbReference type="RefSeq" id="WP_230586534.1">
    <property type="nucleotide sequence ID" value="NZ_BCVB01000006.1"/>
</dbReference>
<feature type="transmembrane region" description="Helical" evidence="1">
    <location>
        <begin position="93"/>
        <end position="111"/>
    </location>
</feature>
<sequence length="154" mass="17101">MSIKCMTQLFASCFVFLLSSVATWYNGSSMLEGPISASLTGGLTKSSAVHHYSHIDYLLYTIKFHPQFPIMMMVSGIYLIVLLSIIGFKKRYGLISSCCLCITALLCYSSYKLSHTPTEGEHAMITSSLAAASLCLAVGLFYLLKRFYSQKEYI</sequence>
<protein>
    <recommendedName>
        <fullName evidence="4">DUF4306 domain-containing protein</fullName>
    </recommendedName>
</protein>
<proteinExistence type="predicted"/>
<dbReference type="Pfam" id="PF14154">
    <property type="entry name" value="DUF4306"/>
    <property type="match status" value="1"/>
</dbReference>
<dbReference type="HOGENOM" id="CLU_1700717_0_0_9"/>
<keyword evidence="1" id="KW-0812">Transmembrane</keyword>